<feature type="transmembrane region" description="Helical" evidence="2">
    <location>
        <begin position="86"/>
        <end position="107"/>
    </location>
</feature>
<feature type="domain" description="Acyltransferase 3" evidence="3">
    <location>
        <begin position="14"/>
        <end position="133"/>
    </location>
</feature>
<dbReference type="RefSeq" id="WP_324276469.1">
    <property type="nucleotide sequence ID" value="NZ_CP141261.1"/>
</dbReference>
<dbReference type="EMBL" id="CP141261">
    <property type="protein sequence ID" value="WRL65145.1"/>
    <property type="molecule type" value="Genomic_DNA"/>
</dbReference>
<feature type="transmembrane region" description="Helical" evidence="2">
    <location>
        <begin position="44"/>
        <end position="65"/>
    </location>
</feature>
<gene>
    <name evidence="4" type="ORF">U6N30_05545</name>
</gene>
<evidence type="ECO:0000256" key="1">
    <source>
        <dbReference type="SAM" id="MobiDB-lite"/>
    </source>
</evidence>
<proteinExistence type="predicted"/>
<keyword evidence="2" id="KW-0472">Membrane</keyword>
<evidence type="ECO:0000259" key="3">
    <source>
        <dbReference type="Pfam" id="PF01757"/>
    </source>
</evidence>
<keyword evidence="2" id="KW-0812">Transmembrane</keyword>
<reference evidence="4 5" key="1">
    <citation type="submission" date="2023-12" db="EMBL/GenBank/DDBJ databases">
        <title>Blastococcus brunescens sp. nov., an actonobacterium isolated from sandstone collected in sahara desert.</title>
        <authorList>
            <person name="Gtari M."/>
            <person name="Ghodhbane F."/>
        </authorList>
    </citation>
    <scope>NUCLEOTIDE SEQUENCE [LARGE SCALE GENOMIC DNA]</scope>
    <source>
        <strain evidence="4 5">BMG 8361</strain>
    </source>
</reference>
<sequence length="200" mass="21289">MLLALVSVHWPERFERLRRRRWVLLAVLAAGVVHLVLIGKLGVVGSTVGFTVAYLTASALLLLLYRAAWVPRARWVSVPMALLGRYSYGIYIWHVFAAAVALDLLSGAGPEPSSVTGQLVRYGAAMAVGMAATAAVEKPVLRLRERLLPARRPVPGRAAPVSAAPLTVPITLAAPPTVPIPLPVRRHEPTPSAQAAPAVA</sequence>
<evidence type="ECO:0000313" key="5">
    <source>
        <dbReference type="Proteomes" id="UP001324287"/>
    </source>
</evidence>
<keyword evidence="5" id="KW-1185">Reference proteome</keyword>
<dbReference type="InterPro" id="IPR002656">
    <property type="entry name" value="Acyl_transf_3_dom"/>
</dbReference>
<keyword evidence="4" id="KW-0808">Transferase</keyword>
<dbReference type="Proteomes" id="UP001324287">
    <property type="component" value="Chromosome"/>
</dbReference>
<evidence type="ECO:0000256" key="2">
    <source>
        <dbReference type="SAM" id="Phobius"/>
    </source>
</evidence>
<keyword evidence="2" id="KW-1133">Transmembrane helix</keyword>
<protein>
    <submittedName>
        <fullName evidence="4">Acyltransferase family protein</fullName>
    </submittedName>
</protein>
<dbReference type="GO" id="GO:0016746">
    <property type="term" value="F:acyltransferase activity"/>
    <property type="evidence" value="ECO:0007669"/>
    <property type="project" value="UniProtKB-KW"/>
</dbReference>
<feature type="transmembrane region" description="Helical" evidence="2">
    <location>
        <begin position="119"/>
        <end position="136"/>
    </location>
</feature>
<dbReference type="Pfam" id="PF01757">
    <property type="entry name" value="Acyl_transf_3"/>
    <property type="match status" value="1"/>
</dbReference>
<feature type="transmembrane region" description="Helical" evidence="2">
    <location>
        <begin position="21"/>
        <end position="38"/>
    </location>
</feature>
<keyword evidence="4" id="KW-0012">Acyltransferase</keyword>
<accession>A0ABZ1B2V8</accession>
<organism evidence="4 5">
    <name type="scientific">Blastococcus brunescens</name>
    <dbReference type="NCBI Taxonomy" id="1564165"/>
    <lineage>
        <taxon>Bacteria</taxon>
        <taxon>Bacillati</taxon>
        <taxon>Actinomycetota</taxon>
        <taxon>Actinomycetes</taxon>
        <taxon>Geodermatophilales</taxon>
        <taxon>Geodermatophilaceae</taxon>
        <taxon>Blastococcus</taxon>
    </lineage>
</organism>
<evidence type="ECO:0000313" key="4">
    <source>
        <dbReference type="EMBL" id="WRL65145.1"/>
    </source>
</evidence>
<feature type="region of interest" description="Disordered" evidence="1">
    <location>
        <begin position="181"/>
        <end position="200"/>
    </location>
</feature>
<name>A0ABZ1B2V8_9ACTN</name>